<feature type="transmembrane region" description="Helical" evidence="1">
    <location>
        <begin position="70"/>
        <end position="90"/>
    </location>
</feature>
<keyword evidence="3" id="KW-1185">Reference proteome</keyword>
<proteinExistence type="predicted"/>
<reference evidence="2 3" key="1">
    <citation type="submission" date="2022-04" db="EMBL/GenBank/DDBJ databases">
        <title>Rhizobium coralii sp. nov., isolated from coral Turbinaria peltata.</title>
        <authorList>
            <person name="Sun H."/>
        </authorList>
    </citation>
    <scope>NUCLEOTIDE SEQUENCE [LARGE SCALE GENOMIC DNA]</scope>
    <source>
        <strain evidence="2 3">NTR19</strain>
    </source>
</reference>
<feature type="transmembrane region" description="Helical" evidence="1">
    <location>
        <begin position="195"/>
        <end position="219"/>
    </location>
</feature>
<feature type="transmembrane region" description="Helical" evidence="1">
    <location>
        <begin position="245"/>
        <end position="263"/>
    </location>
</feature>
<comment type="caution">
    <text evidence="2">The sequence shown here is derived from an EMBL/GenBank/DDBJ whole genome shotgun (WGS) entry which is preliminary data.</text>
</comment>
<gene>
    <name evidence="2" type="ORF">M0654_06705</name>
</gene>
<evidence type="ECO:0000313" key="2">
    <source>
        <dbReference type="EMBL" id="MCK8779674.1"/>
    </source>
</evidence>
<organism evidence="2 3">
    <name type="scientific">Neorhizobium turbinariae</name>
    <dbReference type="NCBI Taxonomy" id="2937795"/>
    <lineage>
        <taxon>Bacteria</taxon>
        <taxon>Pseudomonadati</taxon>
        <taxon>Pseudomonadota</taxon>
        <taxon>Alphaproteobacteria</taxon>
        <taxon>Hyphomicrobiales</taxon>
        <taxon>Rhizobiaceae</taxon>
        <taxon>Rhizobium/Agrobacterium group</taxon>
        <taxon>Neorhizobium</taxon>
    </lineage>
</organism>
<feature type="transmembrane region" description="Helical" evidence="1">
    <location>
        <begin position="155"/>
        <end position="175"/>
    </location>
</feature>
<evidence type="ECO:0008006" key="4">
    <source>
        <dbReference type="Google" id="ProtNLM"/>
    </source>
</evidence>
<accession>A0ABT0IP88</accession>
<sequence length="534" mass="59318">MIPLVILLILPVSIPIGPMYWDTYLYLDAAQRIWNGQVPAVDFLTPVGPLGYYLFAWGLRLFQNAQPLLLAQWCMLVVAVPLMALAVADVAREHRPLTLALVVPFLLFAVSPANVQAFHPDPGLDGFGVYNRHAVILLYVMTTGLLFLQDSRKMALFLAAVMLALFLTKVTGFLVGGLLGLQALLAGKVSLRHSVLAASLFVVALALLELPTGMISAYVREILQLVEMNDGSMLPRSVSTASAKLDVLIPVGLLVLVLAWNVWKHGKSDTRSLDHGVWWLCVALFGGWMFETQNTGSHEFIFIWPILLMLWTRIGHLNPRLKMTVLVLAAFATIPTATKVAHRTIRSAMVSPSYASLDLPLVKNMQQVRSRADIIGHAQYLETHYQNHGHVYTDLPNWHYYSNLDFQLYWIMSASHAVEAILKFEAENAVKLASLMTLDFSNPFPWLLDRQATKHIQIGAVPGRTVPPMTPKTKEAVEATAGVLRPKCPSTDARHIIEDHYREALTSRQVVELTPCWDLLLHQDLAVARSPAAP</sequence>
<keyword evidence="1" id="KW-0472">Membrane</keyword>
<feature type="transmembrane region" description="Helical" evidence="1">
    <location>
        <begin position="300"/>
        <end position="317"/>
    </location>
</feature>
<feature type="transmembrane region" description="Helical" evidence="1">
    <location>
        <begin position="97"/>
        <end position="118"/>
    </location>
</feature>
<dbReference type="Proteomes" id="UP001202827">
    <property type="component" value="Unassembled WGS sequence"/>
</dbReference>
<dbReference type="EMBL" id="JALPRY010000008">
    <property type="protein sequence ID" value="MCK8779674.1"/>
    <property type="molecule type" value="Genomic_DNA"/>
</dbReference>
<feature type="transmembrane region" description="Helical" evidence="1">
    <location>
        <begin position="130"/>
        <end position="148"/>
    </location>
</feature>
<name>A0ABT0IP88_9HYPH</name>
<evidence type="ECO:0000256" key="1">
    <source>
        <dbReference type="SAM" id="Phobius"/>
    </source>
</evidence>
<protein>
    <recommendedName>
        <fullName evidence="4">Glycosyltransferase RgtA/B/C/D-like domain-containing protein</fullName>
    </recommendedName>
</protein>
<evidence type="ECO:0000313" key="3">
    <source>
        <dbReference type="Proteomes" id="UP001202827"/>
    </source>
</evidence>
<keyword evidence="1" id="KW-1133">Transmembrane helix</keyword>
<keyword evidence="1" id="KW-0812">Transmembrane</keyword>